<accession>A0AAV9CTZ4</accession>
<dbReference type="GO" id="GO:0009696">
    <property type="term" value="P:salicylic acid metabolic process"/>
    <property type="evidence" value="ECO:0007669"/>
    <property type="project" value="TreeGrafter"/>
</dbReference>
<dbReference type="InterPro" id="IPR000073">
    <property type="entry name" value="AB_hydrolase_1"/>
</dbReference>
<sequence length="264" mass="29238">MEGENNNNNNNKKHFILVHGAGHGAWCWYKLSALLESLGHRATALDLAGCGVHPKRVDEVRSLDDYAHPLMEAMTSLPPDHRAVLVGHSFGGISISLAMERFPEKVAAGVYVTAIMPKACEPVINSMEFFKRDPFESMLDTTFNFGDGREGLPTSVLLGPEYLAKKLYQCCSSEDLKLATALIRLTGLFAEDLTKEGLLSEENFGSVKRVFVVCGQDDVDLQRWSIQNNPPDEVVAIDTADHMVMLSQPRNLCDCLLEIADKYH</sequence>
<dbReference type="Proteomes" id="UP001180020">
    <property type="component" value="Unassembled WGS sequence"/>
</dbReference>
<dbReference type="SUPFAM" id="SSF53474">
    <property type="entry name" value="alpha/beta-Hydrolases"/>
    <property type="match status" value="1"/>
</dbReference>
<dbReference type="GO" id="GO:0009694">
    <property type="term" value="P:jasmonic acid metabolic process"/>
    <property type="evidence" value="ECO:0007669"/>
    <property type="project" value="TreeGrafter"/>
</dbReference>
<dbReference type="FunFam" id="3.40.50.1820:FF:000051">
    <property type="entry name" value="(S)-hydroxynitrile lyase"/>
    <property type="match status" value="1"/>
</dbReference>
<dbReference type="Gene3D" id="3.40.50.1820">
    <property type="entry name" value="alpha/beta hydrolase"/>
    <property type="match status" value="1"/>
</dbReference>
<gene>
    <name evidence="2" type="primary">SABP2</name>
    <name evidence="2" type="ORF">QJS10_CPB17g02521</name>
</gene>
<dbReference type="GO" id="GO:0080030">
    <property type="term" value="F:methyl indole-3-acetate esterase activity"/>
    <property type="evidence" value="ECO:0007669"/>
    <property type="project" value="TreeGrafter"/>
</dbReference>
<dbReference type="AlphaFoldDB" id="A0AAV9CTZ4"/>
<dbReference type="PANTHER" id="PTHR10992">
    <property type="entry name" value="METHYLESTERASE FAMILY MEMBER"/>
    <property type="match status" value="1"/>
</dbReference>
<name>A0AAV9CTZ4_ACOCL</name>
<dbReference type="InterPro" id="IPR029058">
    <property type="entry name" value="AB_hydrolase_fold"/>
</dbReference>
<evidence type="ECO:0000313" key="2">
    <source>
        <dbReference type="EMBL" id="KAK1292350.1"/>
    </source>
</evidence>
<dbReference type="Pfam" id="PF12697">
    <property type="entry name" value="Abhydrolase_6"/>
    <property type="match status" value="1"/>
</dbReference>
<feature type="domain" description="AB hydrolase-1" evidence="1">
    <location>
        <begin position="16"/>
        <end position="252"/>
    </location>
</feature>
<evidence type="ECO:0000313" key="3">
    <source>
        <dbReference type="Proteomes" id="UP001180020"/>
    </source>
</evidence>
<organism evidence="2 3">
    <name type="scientific">Acorus calamus</name>
    <name type="common">Sweet flag</name>
    <dbReference type="NCBI Taxonomy" id="4465"/>
    <lineage>
        <taxon>Eukaryota</taxon>
        <taxon>Viridiplantae</taxon>
        <taxon>Streptophyta</taxon>
        <taxon>Embryophyta</taxon>
        <taxon>Tracheophyta</taxon>
        <taxon>Spermatophyta</taxon>
        <taxon>Magnoliopsida</taxon>
        <taxon>Liliopsida</taxon>
        <taxon>Acoraceae</taxon>
        <taxon>Acorus</taxon>
    </lineage>
</organism>
<reference evidence="2" key="1">
    <citation type="journal article" date="2023" name="Nat. Commun.">
        <title>Diploid and tetraploid genomes of Acorus and the evolution of monocots.</title>
        <authorList>
            <person name="Ma L."/>
            <person name="Liu K.W."/>
            <person name="Li Z."/>
            <person name="Hsiao Y.Y."/>
            <person name="Qi Y."/>
            <person name="Fu T."/>
            <person name="Tang G.D."/>
            <person name="Zhang D."/>
            <person name="Sun W.H."/>
            <person name="Liu D.K."/>
            <person name="Li Y."/>
            <person name="Chen G.Z."/>
            <person name="Liu X.D."/>
            <person name="Liao X.Y."/>
            <person name="Jiang Y.T."/>
            <person name="Yu X."/>
            <person name="Hao Y."/>
            <person name="Huang J."/>
            <person name="Zhao X.W."/>
            <person name="Ke S."/>
            <person name="Chen Y.Y."/>
            <person name="Wu W.L."/>
            <person name="Hsu J.L."/>
            <person name="Lin Y.F."/>
            <person name="Huang M.D."/>
            <person name="Li C.Y."/>
            <person name="Huang L."/>
            <person name="Wang Z.W."/>
            <person name="Zhao X."/>
            <person name="Zhong W.Y."/>
            <person name="Peng D.H."/>
            <person name="Ahmad S."/>
            <person name="Lan S."/>
            <person name="Zhang J.S."/>
            <person name="Tsai W.C."/>
            <person name="Van de Peer Y."/>
            <person name="Liu Z.J."/>
        </authorList>
    </citation>
    <scope>NUCLEOTIDE SEQUENCE</scope>
    <source>
        <strain evidence="2">CP</strain>
    </source>
</reference>
<dbReference type="GO" id="GO:0080032">
    <property type="term" value="F:methyl jasmonate esterase activity"/>
    <property type="evidence" value="ECO:0007669"/>
    <property type="project" value="TreeGrafter"/>
</dbReference>
<reference evidence="2" key="2">
    <citation type="submission" date="2023-06" db="EMBL/GenBank/DDBJ databases">
        <authorList>
            <person name="Ma L."/>
            <person name="Liu K.-W."/>
            <person name="Li Z."/>
            <person name="Hsiao Y.-Y."/>
            <person name="Qi Y."/>
            <person name="Fu T."/>
            <person name="Tang G."/>
            <person name="Zhang D."/>
            <person name="Sun W.-H."/>
            <person name="Liu D.-K."/>
            <person name="Li Y."/>
            <person name="Chen G.-Z."/>
            <person name="Liu X.-D."/>
            <person name="Liao X.-Y."/>
            <person name="Jiang Y.-T."/>
            <person name="Yu X."/>
            <person name="Hao Y."/>
            <person name="Huang J."/>
            <person name="Zhao X.-W."/>
            <person name="Ke S."/>
            <person name="Chen Y.-Y."/>
            <person name="Wu W.-L."/>
            <person name="Hsu J.-L."/>
            <person name="Lin Y.-F."/>
            <person name="Huang M.-D."/>
            <person name="Li C.-Y."/>
            <person name="Huang L."/>
            <person name="Wang Z.-W."/>
            <person name="Zhao X."/>
            <person name="Zhong W.-Y."/>
            <person name="Peng D.-H."/>
            <person name="Ahmad S."/>
            <person name="Lan S."/>
            <person name="Zhang J.-S."/>
            <person name="Tsai W.-C."/>
            <person name="Van De Peer Y."/>
            <person name="Liu Z.-J."/>
        </authorList>
    </citation>
    <scope>NUCLEOTIDE SEQUENCE</scope>
    <source>
        <strain evidence="2">CP</strain>
        <tissue evidence="2">Leaves</tissue>
    </source>
</reference>
<keyword evidence="3" id="KW-1185">Reference proteome</keyword>
<dbReference type="InterPro" id="IPR045889">
    <property type="entry name" value="MES/HNL"/>
</dbReference>
<protein>
    <submittedName>
        <fullName evidence="2">Salicylic acid-binding protein 2</fullName>
    </submittedName>
</protein>
<proteinExistence type="predicted"/>
<comment type="caution">
    <text evidence="2">The sequence shown here is derived from an EMBL/GenBank/DDBJ whole genome shotgun (WGS) entry which is preliminary data.</text>
</comment>
<dbReference type="EMBL" id="JAUJYO010000017">
    <property type="protein sequence ID" value="KAK1292350.1"/>
    <property type="molecule type" value="Genomic_DNA"/>
</dbReference>
<evidence type="ECO:0000259" key="1">
    <source>
        <dbReference type="Pfam" id="PF12697"/>
    </source>
</evidence>
<dbReference type="PANTHER" id="PTHR10992:SF943">
    <property type="entry name" value="METHYLESTERASE 10"/>
    <property type="match status" value="1"/>
</dbReference>
<dbReference type="GO" id="GO:0080031">
    <property type="term" value="F:methyl salicylate esterase activity"/>
    <property type="evidence" value="ECO:0007669"/>
    <property type="project" value="TreeGrafter"/>
</dbReference>